<gene>
    <name evidence="2" type="ORF">D9Q81_06290</name>
</gene>
<dbReference type="Proteomes" id="UP000278149">
    <property type="component" value="Unassembled WGS sequence"/>
</dbReference>
<reference evidence="2 3" key="1">
    <citation type="submission" date="2018-10" db="EMBL/GenBank/DDBJ databases">
        <title>Co-occurring genomic capacity for anaerobic methane metabolism and dissimilatory sulfite reduction discovered in the Korarchaeota.</title>
        <authorList>
            <person name="Mckay L.J."/>
            <person name="Dlakic M."/>
            <person name="Fields M.W."/>
            <person name="Delmont T.O."/>
            <person name="Eren A.M."/>
            <person name="Jay Z.J."/>
            <person name="Klingelsmith K.B."/>
            <person name="Rusch D.B."/>
            <person name="Inskeep W.P."/>
        </authorList>
    </citation>
    <scope>NUCLEOTIDE SEQUENCE [LARGE SCALE GENOMIC DNA]</scope>
    <source>
        <strain evidence="2 3">WS</strain>
    </source>
</reference>
<dbReference type="EMBL" id="RCOR01000030">
    <property type="protein sequence ID" value="RSN68452.1"/>
    <property type="molecule type" value="Genomic_DNA"/>
</dbReference>
<organism evidence="2 3">
    <name type="scientific">Candidatus Korarchaeum cryptofilum</name>
    <dbReference type="NCBI Taxonomy" id="498846"/>
    <lineage>
        <taxon>Archaea</taxon>
        <taxon>Thermoproteota</taxon>
        <taxon>Candidatus Korarchaeia</taxon>
        <taxon>Candidatus Korarchaeales</taxon>
        <taxon>Candidatus Korarchaeaceae</taxon>
        <taxon>Candidatus Korarchaeum</taxon>
    </lineage>
</organism>
<protein>
    <submittedName>
        <fullName evidence="2">Uncharacterized protein</fullName>
    </submittedName>
</protein>
<evidence type="ECO:0000313" key="2">
    <source>
        <dbReference type="EMBL" id="RSN68452.1"/>
    </source>
</evidence>
<name>A0A3R9RIC8_9CREN</name>
<comment type="caution">
    <text evidence="2">The sequence shown here is derived from an EMBL/GenBank/DDBJ whole genome shotgun (WGS) entry which is preliminary data.</text>
</comment>
<evidence type="ECO:0000256" key="1">
    <source>
        <dbReference type="SAM" id="MobiDB-lite"/>
    </source>
</evidence>
<feature type="region of interest" description="Disordered" evidence="1">
    <location>
        <begin position="1"/>
        <end position="86"/>
    </location>
</feature>
<accession>A0A3R9RIC8</accession>
<dbReference type="AlphaFoldDB" id="A0A3R9RIC8"/>
<evidence type="ECO:0000313" key="3">
    <source>
        <dbReference type="Proteomes" id="UP000278149"/>
    </source>
</evidence>
<proteinExistence type="predicted"/>
<sequence length="86" mass="9192">MGACNVLITPSPERDRGNGPETRPGIEPSGKRGCNPKPPRSRGTIALQGGEEVSREGSFSDGPRYPLHIASQEAGEEDKALTQNDY</sequence>